<dbReference type="AlphaFoldDB" id="A0A6A6LC04"/>
<feature type="compositionally biased region" description="Acidic residues" evidence="2">
    <location>
        <begin position="238"/>
        <end position="247"/>
    </location>
</feature>
<dbReference type="PANTHER" id="PTHR31973">
    <property type="entry name" value="POLYPROTEIN, PUTATIVE-RELATED"/>
    <property type="match status" value="1"/>
</dbReference>
<evidence type="ECO:0000313" key="6">
    <source>
        <dbReference type="Proteomes" id="UP000467840"/>
    </source>
</evidence>
<reference evidence="5 6" key="1">
    <citation type="journal article" date="2020" name="Mol. Plant">
        <title>The Chromosome-Based Rubber Tree Genome Provides New Insights into Spurge Genome Evolution and Rubber Biosynthesis.</title>
        <authorList>
            <person name="Liu J."/>
            <person name="Shi C."/>
            <person name="Shi C.C."/>
            <person name="Li W."/>
            <person name="Zhang Q.J."/>
            <person name="Zhang Y."/>
            <person name="Li K."/>
            <person name="Lu H.F."/>
            <person name="Shi C."/>
            <person name="Zhu S.T."/>
            <person name="Xiao Z.Y."/>
            <person name="Nan H."/>
            <person name="Yue Y."/>
            <person name="Zhu X.G."/>
            <person name="Wu Y."/>
            <person name="Hong X.N."/>
            <person name="Fan G.Y."/>
            <person name="Tong Y."/>
            <person name="Zhang D."/>
            <person name="Mao C.L."/>
            <person name="Liu Y.L."/>
            <person name="Hao S.J."/>
            <person name="Liu W.Q."/>
            <person name="Lv M.Q."/>
            <person name="Zhang H.B."/>
            <person name="Liu Y."/>
            <person name="Hu-Tang G.R."/>
            <person name="Wang J.P."/>
            <person name="Wang J.H."/>
            <person name="Sun Y.H."/>
            <person name="Ni S.B."/>
            <person name="Chen W.B."/>
            <person name="Zhang X.C."/>
            <person name="Jiao Y.N."/>
            <person name="Eichler E.E."/>
            <person name="Li G.H."/>
            <person name="Liu X."/>
            <person name="Gao L.Z."/>
        </authorList>
    </citation>
    <scope>NUCLEOTIDE SEQUENCE [LARGE SCALE GENOMIC DNA]</scope>
    <source>
        <strain evidence="6">cv. GT1</strain>
        <tissue evidence="5">Leaf</tissue>
    </source>
</reference>
<feature type="domain" description="PB1-like" evidence="4">
    <location>
        <begin position="1"/>
        <end position="96"/>
    </location>
</feature>
<evidence type="ECO:0000256" key="2">
    <source>
        <dbReference type="SAM" id="MobiDB-lite"/>
    </source>
</evidence>
<dbReference type="InterPro" id="IPR058594">
    <property type="entry name" value="PB1-like_dom_pln"/>
</dbReference>
<dbReference type="InterPro" id="IPR037176">
    <property type="entry name" value="Osmotin/thaumatin-like_sf"/>
</dbReference>
<dbReference type="Gene3D" id="2.60.110.10">
    <property type="entry name" value="Thaumatin"/>
    <property type="match status" value="1"/>
</dbReference>
<dbReference type="Pfam" id="PF26130">
    <property type="entry name" value="PB1-like"/>
    <property type="match status" value="1"/>
</dbReference>
<proteinExistence type="inferred from homology"/>
<feature type="region of interest" description="Disordered" evidence="2">
    <location>
        <begin position="215"/>
        <end position="266"/>
    </location>
</feature>
<comment type="similarity">
    <text evidence="1">Belongs to the thaumatin family.</text>
</comment>
<dbReference type="Pfam" id="PF00314">
    <property type="entry name" value="Thaumatin"/>
    <property type="match status" value="1"/>
</dbReference>
<evidence type="ECO:0000259" key="4">
    <source>
        <dbReference type="Pfam" id="PF26130"/>
    </source>
</evidence>
<accession>A0A6A6LC04</accession>
<name>A0A6A6LC04_HEVBR</name>
<evidence type="ECO:0000259" key="3">
    <source>
        <dbReference type="Pfam" id="PF10551"/>
    </source>
</evidence>
<dbReference type="SUPFAM" id="SSF49870">
    <property type="entry name" value="Osmotin, thaumatin-like protein"/>
    <property type="match status" value="1"/>
</dbReference>
<dbReference type="Proteomes" id="UP000467840">
    <property type="component" value="Chromosome 1"/>
</dbReference>
<protein>
    <submittedName>
        <fullName evidence="5">Uncharacterized protein</fullName>
    </submittedName>
</protein>
<dbReference type="PROSITE" id="PS51367">
    <property type="entry name" value="THAUMATIN_2"/>
    <property type="match status" value="1"/>
</dbReference>
<sequence length="634" mass="72649">MILHHEERFIENNGEVMYEGRDLFIVDNFDTDYISYWDIKETFNECLKYPSVIKMWIAKPLKSLKEGLILLNDDSAIMHIRKYIGNIKKIHIYSKHHLDRLYLSYEFPILPSIISNLDAGPSVDNENLGFSESEGARTWGRRVEHPIGFDTFYGTQGSEVNIEKSNGNLFKDTDTTEVGGSVGVEERTVGVEDNIVVNNEATLCDKRVAERKKATKRKGKKVKVDSSSNESKKSIGEEINDEYEEDESSRTNSEDGRDEFVRRKSKRAKYDSEAQLPCFSLGMEISNAIEFKNAIAKYSVARGVKIRKNKEDTLVVKTFNGSHKCYRVFKNPRVSSEYLANHFKARIYQNVNTKARELKHFAKVELRVHVTYSKLEKDGKNHMFPIAWAVCLSEDKDNWRWFLQWLMLQLELGDGSRIIVASDIQKGLIPAIQEVLPKAEHRYFARHIYANWHKRWMGGEIKKKFFSCAWIYYEEEFKDNLKRLAAHGKQCVEDLLYYPPQNWDNFVGSNVEQEIPPATSSHPLPVGYLGIANGTLGGSSRRPSSSGGNCDITFMFENNCQETLWFASSPSDGDLDPENGPDTLEIFSMPDPWSGSIWVRTKCTTNLTGYFSCETGDWVRHNRLPGSTTHIPSH</sequence>
<feature type="domain" description="MULE transposase" evidence="3">
    <location>
        <begin position="378"/>
        <end position="451"/>
    </location>
</feature>
<evidence type="ECO:0000256" key="1">
    <source>
        <dbReference type="ARBA" id="ARBA00010607"/>
    </source>
</evidence>
<gene>
    <name evidence="5" type="ORF">GH714_013953</name>
</gene>
<dbReference type="EMBL" id="JAAGAX010000011">
    <property type="protein sequence ID" value="KAF2298097.1"/>
    <property type="molecule type" value="Genomic_DNA"/>
</dbReference>
<comment type="caution">
    <text evidence="5">The sequence shown here is derived from an EMBL/GenBank/DDBJ whole genome shotgun (WGS) entry which is preliminary data.</text>
</comment>
<dbReference type="PANTHER" id="PTHR31973:SF197">
    <property type="entry name" value="SWIM-TYPE DOMAIN-CONTAINING PROTEIN"/>
    <property type="match status" value="1"/>
</dbReference>
<feature type="compositionally biased region" description="Basic and acidic residues" evidence="2">
    <location>
        <begin position="248"/>
        <end position="266"/>
    </location>
</feature>
<dbReference type="InterPro" id="IPR018289">
    <property type="entry name" value="MULE_transposase_dom"/>
</dbReference>
<dbReference type="Pfam" id="PF10551">
    <property type="entry name" value="MULE"/>
    <property type="match status" value="1"/>
</dbReference>
<dbReference type="InterPro" id="IPR001938">
    <property type="entry name" value="Thaumatin"/>
</dbReference>
<keyword evidence="6" id="KW-1185">Reference proteome</keyword>
<evidence type="ECO:0000313" key="5">
    <source>
        <dbReference type="EMBL" id="KAF2298097.1"/>
    </source>
</evidence>
<organism evidence="5 6">
    <name type="scientific">Hevea brasiliensis</name>
    <name type="common">Para rubber tree</name>
    <name type="synonym">Siphonia brasiliensis</name>
    <dbReference type="NCBI Taxonomy" id="3981"/>
    <lineage>
        <taxon>Eukaryota</taxon>
        <taxon>Viridiplantae</taxon>
        <taxon>Streptophyta</taxon>
        <taxon>Embryophyta</taxon>
        <taxon>Tracheophyta</taxon>
        <taxon>Spermatophyta</taxon>
        <taxon>Magnoliopsida</taxon>
        <taxon>eudicotyledons</taxon>
        <taxon>Gunneridae</taxon>
        <taxon>Pentapetalae</taxon>
        <taxon>rosids</taxon>
        <taxon>fabids</taxon>
        <taxon>Malpighiales</taxon>
        <taxon>Euphorbiaceae</taxon>
        <taxon>Crotonoideae</taxon>
        <taxon>Micrandreae</taxon>
        <taxon>Hevea</taxon>
    </lineage>
</organism>